<gene>
    <name evidence="3" type="ORF">NBRC3293_2918</name>
    <name evidence="4" type="ORF">NBRC3293_3134</name>
</gene>
<dbReference type="Pfam" id="PF05443">
    <property type="entry name" value="ROS_MUCR"/>
    <property type="match status" value="1"/>
</dbReference>
<comment type="caution">
    <text evidence="4">The sequence shown here is derived from an EMBL/GenBank/DDBJ whole genome shotgun (WGS) entry which is preliminary data.</text>
</comment>
<dbReference type="Gene3D" id="1.10.10.1550">
    <property type="entry name" value="ROS/MUCR transcriptional regulator protein"/>
    <property type="match status" value="1"/>
</dbReference>
<evidence type="ECO:0000313" key="3">
    <source>
        <dbReference type="EMBL" id="GEM18421.1"/>
    </source>
</evidence>
<dbReference type="GO" id="GO:0003677">
    <property type="term" value="F:DNA binding"/>
    <property type="evidence" value="ECO:0007669"/>
    <property type="project" value="InterPro"/>
</dbReference>
<organism evidence="4 5">
    <name type="scientific">Gluconobacter oxydans NBRC 3293</name>
    <dbReference type="NCBI Taxonomy" id="1315969"/>
    <lineage>
        <taxon>Bacteria</taxon>
        <taxon>Pseudomonadati</taxon>
        <taxon>Pseudomonadota</taxon>
        <taxon>Alphaproteobacteria</taxon>
        <taxon>Acetobacterales</taxon>
        <taxon>Acetobacteraceae</taxon>
        <taxon>Gluconobacter</taxon>
    </lineage>
</organism>
<dbReference type="Proteomes" id="UP000484858">
    <property type="component" value="Unassembled WGS sequence"/>
</dbReference>
<dbReference type="GO" id="GO:0008270">
    <property type="term" value="F:zinc ion binding"/>
    <property type="evidence" value="ECO:0007669"/>
    <property type="project" value="InterPro"/>
</dbReference>
<feature type="region of interest" description="Disordered" evidence="2">
    <location>
        <begin position="130"/>
        <end position="169"/>
    </location>
</feature>
<reference evidence="4 5" key="1">
    <citation type="submission" date="2013-04" db="EMBL/GenBank/DDBJ databases">
        <title>Gluconobacter oxydans NBRC 3293 whole genome sequence.</title>
        <authorList>
            <person name="Matsutani M."/>
            <person name="Yakushi T."/>
            <person name="Matsushita K."/>
        </authorList>
    </citation>
    <scope>NUCLEOTIDE SEQUENCE [LARGE SCALE GENOMIC DNA]</scope>
    <source>
        <strain evidence="4 5">NBRC 3293</strain>
    </source>
</reference>
<dbReference type="AlphaFoldDB" id="A0A829X719"/>
<name>A0A829X719_GLUOY</name>
<dbReference type="EMBL" id="BARJ01000014">
    <property type="protein sequence ID" value="GEM18421.1"/>
    <property type="molecule type" value="Genomic_DNA"/>
</dbReference>
<feature type="compositionally biased region" description="Basic residues" evidence="2">
    <location>
        <begin position="158"/>
        <end position="169"/>
    </location>
</feature>
<accession>A0A829X719</accession>
<evidence type="ECO:0000313" key="4">
    <source>
        <dbReference type="EMBL" id="GEM18637.1"/>
    </source>
</evidence>
<evidence type="ECO:0000256" key="2">
    <source>
        <dbReference type="SAM" id="MobiDB-lite"/>
    </source>
</evidence>
<proteinExistence type="inferred from homology"/>
<evidence type="ECO:0000256" key="1">
    <source>
        <dbReference type="ARBA" id="ARBA00007031"/>
    </source>
</evidence>
<sequence>MKKVFEMTSDSETDFRHLTANIVESYVSAHEVPVDQLPELIRTVHEALATAGQAPEPEPVELVPAVNPKRSVFEDYIICLEDGKKLKMLKRHLKTAYNLTPEEYREKWGLPYDYPMTAPGYSRRRTELAHEIGLGQGKGGQTEPTVEEAEPEVPVRKIPQKRRGRPAKS</sequence>
<dbReference type="InterPro" id="IPR008807">
    <property type="entry name" value="ROS_MUCR"/>
</dbReference>
<dbReference type="GO" id="GO:0006355">
    <property type="term" value="P:regulation of DNA-templated transcription"/>
    <property type="evidence" value="ECO:0007669"/>
    <property type="project" value="InterPro"/>
</dbReference>
<evidence type="ECO:0000313" key="5">
    <source>
        <dbReference type="Proteomes" id="UP000484858"/>
    </source>
</evidence>
<comment type="similarity">
    <text evidence="1">Belongs to the ros/MucR family.</text>
</comment>
<dbReference type="InterPro" id="IPR041920">
    <property type="entry name" value="ROS/MUCR_sf"/>
</dbReference>
<dbReference type="EMBL" id="BARJ01000021">
    <property type="protein sequence ID" value="GEM18637.1"/>
    <property type="molecule type" value="Genomic_DNA"/>
</dbReference>
<protein>
    <submittedName>
        <fullName evidence="4">Transcriptional regulator</fullName>
    </submittedName>
</protein>